<dbReference type="STRING" id="76193.A0A0N1IQN2"/>
<dbReference type="EMBL" id="LADJ01040952">
    <property type="protein sequence ID" value="KPJ21369.1"/>
    <property type="molecule type" value="Genomic_DNA"/>
</dbReference>
<dbReference type="AlphaFoldDB" id="A0A0N1IQN2"/>
<name>A0A0N1IQN2_PAPMA</name>
<dbReference type="InParanoid" id="A0A0N1IQN2"/>
<sequence>MGRVDRCNTTTTQKTDVKWNYACIGTGWGTLFPGGPTSNVLQKVDLDVISQMTCRRSEPLLTPRQMCTYTPGKDSCQYLLDNLSGTVVSQQRGAALVSRWEAAPFRSSYSGVLLRPYIRRDNSVRPLWLRLTDELLVKTHRQELGYVPPAPASLDYCYVRPQHIAPVNALLAQFFWPGIDS</sequence>
<evidence type="ECO:0000259" key="1">
    <source>
        <dbReference type="Pfam" id="PF00089"/>
    </source>
</evidence>
<keyword evidence="3" id="KW-1185">Reference proteome</keyword>
<dbReference type="SUPFAM" id="SSF50494">
    <property type="entry name" value="Trypsin-like serine proteases"/>
    <property type="match status" value="1"/>
</dbReference>
<organism evidence="2 3">
    <name type="scientific">Papilio machaon</name>
    <name type="common">Old World swallowtail butterfly</name>
    <dbReference type="NCBI Taxonomy" id="76193"/>
    <lineage>
        <taxon>Eukaryota</taxon>
        <taxon>Metazoa</taxon>
        <taxon>Ecdysozoa</taxon>
        <taxon>Arthropoda</taxon>
        <taxon>Hexapoda</taxon>
        <taxon>Insecta</taxon>
        <taxon>Pterygota</taxon>
        <taxon>Neoptera</taxon>
        <taxon>Endopterygota</taxon>
        <taxon>Lepidoptera</taxon>
        <taxon>Glossata</taxon>
        <taxon>Ditrysia</taxon>
        <taxon>Papilionoidea</taxon>
        <taxon>Papilionidae</taxon>
        <taxon>Papilioninae</taxon>
        <taxon>Papilio</taxon>
    </lineage>
</organism>
<dbReference type="InterPro" id="IPR043504">
    <property type="entry name" value="Peptidase_S1_PA_chymotrypsin"/>
</dbReference>
<dbReference type="Proteomes" id="UP000053240">
    <property type="component" value="Unassembled WGS sequence"/>
</dbReference>
<reference evidence="2 3" key="1">
    <citation type="journal article" date="2015" name="Nat. Commun.">
        <title>Outbred genome sequencing and CRISPR/Cas9 gene editing in butterflies.</title>
        <authorList>
            <person name="Li X."/>
            <person name="Fan D."/>
            <person name="Zhang W."/>
            <person name="Liu G."/>
            <person name="Zhang L."/>
            <person name="Zhao L."/>
            <person name="Fang X."/>
            <person name="Chen L."/>
            <person name="Dong Y."/>
            <person name="Chen Y."/>
            <person name="Ding Y."/>
            <person name="Zhao R."/>
            <person name="Feng M."/>
            <person name="Zhu Y."/>
            <person name="Feng Y."/>
            <person name="Jiang X."/>
            <person name="Zhu D."/>
            <person name="Xiang H."/>
            <person name="Feng X."/>
            <person name="Li S."/>
            <person name="Wang J."/>
            <person name="Zhang G."/>
            <person name="Kronforst M.R."/>
            <person name="Wang W."/>
        </authorList>
    </citation>
    <scope>NUCLEOTIDE SEQUENCE [LARGE SCALE GENOMIC DNA]</scope>
    <source>
        <strain evidence="2">Ya'a_city_454_Pm</strain>
        <tissue evidence="2">Whole body</tissue>
    </source>
</reference>
<dbReference type="GO" id="GO:0004252">
    <property type="term" value="F:serine-type endopeptidase activity"/>
    <property type="evidence" value="ECO:0007669"/>
    <property type="project" value="InterPro"/>
</dbReference>
<dbReference type="Pfam" id="PF00089">
    <property type="entry name" value="Trypsin"/>
    <property type="match status" value="1"/>
</dbReference>
<dbReference type="Gene3D" id="2.40.10.10">
    <property type="entry name" value="Trypsin-like serine proteases"/>
    <property type="match status" value="1"/>
</dbReference>
<proteinExistence type="predicted"/>
<dbReference type="GO" id="GO:0006508">
    <property type="term" value="P:proteolysis"/>
    <property type="evidence" value="ECO:0007669"/>
    <property type="project" value="InterPro"/>
</dbReference>
<protein>
    <submittedName>
        <fullName evidence="2">Cysteine-rich protein 2-binding protein</fullName>
    </submittedName>
</protein>
<evidence type="ECO:0000313" key="2">
    <source>
        <dbReference type="EMBL" id="KPJ21369.1"/>
    </source>
</evidence>
<accession>A0A0N1IQN2</accession>
<gene>
    <name evidence="2" type="ORF">RR48_00638</name>
</gene>
<comment type="caution">
    <text evidence="2">The sequence shown here is derived from an EMBL/GenBank/DDBJ whole genome shotgun (WGS) entry which is preliminary data.</text>
</comment>
<dbReference type="InterPro" id="IPR001254">
    <property type="entry name" value="Trypsin_dom"/>
</dbReference>
<feature type="domain" description="Peptidase S1" evidence="1">
    <location>
        <begin position="13"/>
        <end position="77"/>
    </location>
</feature>
<evidence type="ECO:0000313" key="3">
    <source>
        <dbReference type="Proteomes" id="UP000053240"/>
    </source>
</evidence>
<dbReference type="InterPro" id="IPR009003">
    <property type="entry name" value="Peptidase_S1_PA"/>
</dbReference>